<feature type="transmembrane region" description="Helical" evidence="8">
    <location>
        <begin position="343"/>
        <end position="363"/>
    </location>
</feature>
<keyword evidence="4 9" id="KW-0808">Transferase</keyword>
<comment type="caution">
    <text evidence="9">The sequence shown here is derived from an EMBL/GenBank/DDBJ whole genome shotgun (WGS) entry which is preliminary data.</text>
</comment>
<protein>
    <submittedName>
        <fullName evidence="9">Dolichyl-phosphate-mannose-protein mannosyltransferase</fullName>
    </submittedName>
</protein>
<evidence type="ECO:0000256" key="2">
    <source>
        <dbReference type="ARBA" id="ARBA00022475"/>
    </source>
</evidence>
<evidence type="ECO:0000256" key="5">
    <source>
        <dbReference type="ARBA" id="ARBA00022692"/>
    </source>
</evidence>
<dbReference type="GO" id="GO:0005886">
    <property type="term" value="C:plasma membrane"/>
    <property type="evidence" value="ECO:0007669"/>
    <property type="project" value="UniProtKB-SubCell"/>
</dbReference>
<feature type="transmembrane region" description="Helical" evidence="8">
    <location>
        <begin position="12"/>
        <end position="30"/>
    </location>
</feature>
<evidence type="ECO:0000256" key="4">
    <source>
        <dbReference type="ARBA" id="ARBA00022679"/>
    </source>
</evidence>
<feature type="transmembrane region" description="Helical" evidence="8">
    <location>
        <begin position="169"/>
        <end position="195"/>
    </location>
</feature>
<reference evidence="9 10" key="1">
    <citation type="submission" date="2019-03" db="EMBL/GenBank/DDBJ databases">
        <title>Genomic Encyclopedia of Archaeal and Bacterial Type Strains, Phase II (KMG-II): from individual species to whole genera.</title>
        <authorList>
            <person name="Goeker M."/>
        </authorList>
    </citation>
    <scope>NUCLEOTIDE SEQUENCE [LARGE SCALE GENOMIC DNA]</scope>
    <source>
        <strain evidence="9 10">DSM 21537</strain>
    </source>
</reference>
<organism evidence="9 10">
    <name type="scientific">Leptospira meyeri</name>
    <dbReference type="NCBI Taxonomy" id="29508"/>
    <lineage>
        <taxon>Bacteria</taxon>
        <taxon>Pseudomonadati</taxon>
        <taxon>Spirochaetota</taxon>
        <taxon>Spirochaetia</taxon>
        <taxon>Leptospirales</taxon>
        <taxon>Leptospiraceae</taxon>
        <taxon>Leptospira</taxon>
    </lineage>
</organism>
<gene>
    <name evidence="9" type="ORF">CLV96_0172</name>
</gene>
<dbReference type="EMBL" id="SORO01000001">
    <property type="protein sequence ID" value="TDY71217.1"/>
    <property type="molecule type" value="Genomic_DNA"/>
</dbReference>
<dbReference type="Proteomes" id="UP000294684">
    <property type="component" value="Unassembled WGS sequence"/>
</dbReference>
<keyword evidence="3 9" id="KW-0328">Glycosyltransferase</keyword>
<keyword evidence="10" id="KW-1185">Reference proteome</keyword>
<feature type="transmembrane region" description="Helical" evidence="8">
    <location>
        <begin position="297"/>
        <end position="315"/>
    </location>
</feature>
<dbReference type="OrthoDB" id="345599at2"/>
<dbReference type="GeneID" id="79825530"/>
<keyword evidence="7 8" id="KW-0472">Membrane</keyword>
<dbReference type="PANTHER" id="PTHR33908">
    <property type="entry name" value="MANNOSYLTRANSFERASE YKCB-RELATED"/>
    <property type="match status" value="1"/>
</dbReference>
<evidence type="ECO:0000256" key="8">
    <source>
        <dbReference type="SAM" id="Phobius"/>
    </source>
</evidence>
<comment type="subcellular location">
    <subcellularLocation>
        <location evidence="1">Cell membrane</location>
        <topology evidence="1">Multi-pass membrane protein</topology>
    </subcellularLocation>
</comment>
<evidence type="ECO:0000256" key="6">
    <source>
        <dbReference type="ARBA" id="ARBA00022989"/>
    </source>
</evidence>
<feature type="transmembrane region" description="Helical" evidence="8">
    <location>
        <begin position="207"/>
        <end position="225"/>
    </location>
</feature>
<feature type="transmembrane region" description="Helical" evidence="8">
    <location>
        <begin position="86"/>
        <end position="104"/>
    </location>
</feature>
<proteinExistence type="predicted"/>
<dbReference type="RefSeq" id="WP_004783591.1">
    <property type="nucleotide sequence ID" value="NZ_SORO01000001.1"/>
</dbReference>
<dbReference type="STRING" id="1193051.LEP1GSC017_3796"/>
<feature type="transmembrane region" description="Helical" evidence="8">
    <location>
        <begin position="260"/>
        <end position="277"/>
    </location>
</feature>
<dbReference type="PANTHER" id="PTHR33908:SF11">
    <property type="entry name" value="MEMBRANE PROTEIN"/>
    <property type="match status" value="1"/>
</dbReference>
<feature type="transmembrane region" description="Helical" evidence="8">
    <location>
        <begin position="138"/>
        <end position="157"/>
    </location>
</feature>
<name>A0A4R8MTX5_LEPME</name>
<accession>A0A4R8MTX5</accession>
<evidence type="ECO:0000256" key="1">
    <source>
        <dbReference type="ARBA" id="ARBA00004651"/>
    </source>
</evidence>
<keyword evidence="2" id="KW-1003">Cell membrane</keyword>
<feature type="transmembrane region" description="Helical" evidence="8">
    <location>
        <begin position="237"/>
        <end position="254"/>
    </location>
</feature>
<dbReference type="GO" id="GO:0016763">
    <property type="term" value="F:pentosyltransferase activity"/>
    <property type="evidence" value="ECO:0007669"/>
    <property type="project" value="TreeGrafter"/>
</dbReference>
<evidence type="ECO:0000313" key="9">
    <source>
        <dbReference type="EMBL" id="TDY71217.1"/>
    </source>
</evidence>
<keyword evidence="5 8" id="KW-0812">Transmembrane</keyword>
<dbReference type="GO" id="GO:0009103">
    <property type="term" value="P:lipopolysaccharide biosynthetic process"/>
    <property type="evidence" value="ECO:0007669"/>
    <property type="project" value="UniProtKB-ARBA"/>
</dbReference>
<evidence type="ECO:0000256" key="3">
    <source>
        <dbReference type="ARBA" id="ARBA00022676"/>
    </source>
</evidence>
<dbReference type="InterPro" id="IPR050297">
    <property type="entry name" value="LipidA_mod_glycosyltrf_83"/>
</dbReference>
<evidence type="ECO:0000313" key="10">
    <source>
        <dbReference type="Proteomes" id="UP000294684"/>
    </source>
</evidence>
<evidence type="ECO:0000256" key="7">
    <source>
        <dbReference type="ARBA" id="ARBA00023136"/>
    </source>
</evidence>
<keyword evidence="6 8" id="KW-1133">Transmembrane helix</keyword>
<sequence length="468" mass="54786">MNQLRSKLYQVRFEIAIVLSLVLGIVLRFFKLDRQSLWGDELYSVYASSLTNWTDFWSYLSVDPHPPVFQILLSVWIRLLPEFTEFSVKLFPVFISVINLFFLWILTQHWDKPKRFLFLFFMSLSPGAIYYAQEVRSYSLLLCLSSLIVVLFADLDLEKGKKIRLVSLVFLSVFISYVHLFGFIFVGSLYFIFWVQFFLKRYSQSKSVFFLGLISFLAFLPFLYILMNGSKIATASWIDPPGLVLYLAYYSLFFYTSKKFLFLTVFVPILVLPYLAFKGKTQNSDSNSHVRHSASEIFLIVALFIIISTSLFSLLKPIVTNRNWIVTLPLIYYFVADRLQKSLGKWFVLPALILLTLFSLIDFKKNFYLVFKEDWRATAHFVGNHCNPPLVLVDSYPEFLNLYLRWEGHYEFSPQLTAKDLKIEQTKVCVLRRFVENNGIGFPEEPTYKKMGQSLFYGFTVEEYEVGD</sequence>
<dbReference type="AlphaFoldDB" id="A0A4R8MTX5"/>